<dbReference type="InterPro" id="IPR043170">
    <property type="entry name" value="PTPA_C_lid"/>
</dbReference>
<evidence type="ECO:0000256" key="8">
    <source>
        <dbReference type="ARBA" id="ARBA00044786"/>
    </source>
</evidence>
<evidence type="ECO:0000256" key="7">
    <source>
        <dbReference type="ARBA" id="ARBA00023235"/>
    </source>
</evidence>
<dbReference type="FunFam" id="1.20.120.1150:FF:000002">
    <property type="entry name" value="Serine/threonine-protein phosphatase 2A activator"/>
    <property type="match status" value="1"/>
</dbReference>
<dbReference type="Pfam" id="PF03095">
    <property type="entry name" value="PTPA"/>
    <property type="match status" value="1"/>
</dbReference>
<dbReference type="Proteomes" id="UP001152759">
    <property type="component" value="Chromosome 5"/>
</dbReference>
<dbReference type="GO" id="GO:0007052">
    <property type="term" value="P:mitotic spindle organization"/>
    <property type="evidence" value="ECO:0007669"/>
    <property type="project" value="TreeGrafter"/>
</dbReference>
<evidence type="ECO:0000256" key="4">
    <source>
        <dbReference type="ARBA" id="ARBA00013194"/>
    </source>
</evidence>
<gene>
    <name evidence="12" type="ORF">BEMITA_LOCUS9242</name>
</gene>
<evidence type="ECO:0000256" key="6">
    <source>
        <dbReference type="ARBA" id="ARBA00023110"/>
    </source>
</evidence>
<evidence type="ECO:0000313" key="13">
    <source>
        <dbReference type="Proteomes" id="UP001152759"/>
    </source>
</evidence>
<keyword evidence="5 10" id="KW-0963">Cytoplasm</keyword>
<evidence type="ECO:0000256" key="2">
    <source>
        <dbReference type="ARBA" id="ARBA00004496"/>
    </source>
</evidence>
<reference evidence="12" key="1">
    <citation type="submission" date="2021-12" db="EMBL/GenBank/DDBJ databases">
        <authorList>
            <person name="King R."/>
        </authorList>
    </citation>
    <scope>NUCLEOTIDE SEQUENCE</scope>
</reference>
<dbReference type="InterPro" id="IPR037218">
    <property type="entry name" value="PTPA_sf"/>
</dbReference>
<dbReference type="EC" id="5.2.1.8" evidence="4 10"/>
<dbReference type="PANTHER" id="PTHR10012">
    <property type="entry name" value="SERINE/THREONINE-PROTEIN PHOSPHATASE 2A REGULATORY SUBUNIT B"/>
    <property type="match status" value="1"/>
</dbReference>
<dbReference type="CDD" id="cd04087">
    <property type="entry name" value="PTPA"/>
    <property type="match status" value="1"/>
</dbReference>
<dbReference type="GO" id="GO:0005737">
    <property type="term" value="C:cytoplasm"/>
    <property type="evidence" value="ECO:0007669"/>
    <property type="project" value="UniProtKB-SubCell"/>
</dbReference>
<keyword evidence="13" id="KW-1185">Reference proteome</keyword>
<dbReference type="GO" id="GO:0003755">
    <property type="term" value="F:peptidyl-prolyl cis-trans isomerase activity"/>
    <property type="evidence" value="ECO:0007669"/>
    <property type="project" value="UniProtKB-KW"/>
</dbReference>
<organism evidence="12 13">
    <name type="scientific">Bemisia tabaci</name>
    <name type="common">Sweetpotato whitefly</name>
    <name type="synonym">Aleurodes tabaci</name>
    <dbReference type="NCBI Taxonomy" id="7038"/>
    <lineage>
        <taxon>Eukaryota</taxon>
        <taxon>Metazoa</taxon>
        <taxon>Ecdysozoa</taxon>
        <taxon>Arthropoda</taxon>
        <taxon>Hexapoda</taxon>
        <taxon>Insecta</taxon>
        <taxon>Pterygota</taxon>
        <taxon>Neoptera</taxon>
        <taxon>Paraneoptera</taxon>
        <taxon>Hemiptera</taxon>
        <taxon>Sternorrhyncha</taxon>
        <taxon>Aleyrodoidea</taxon>
        <taxon>Aleyrodidae</taxon>
        <taxon>Aleyrodinae</taxon>
        <taxon>Bemisia</taxon>
    </lineage>
</organism>
<keyword evidence="6 10" id="KW-0697">Rotamase</keyword>
<evidence type="ECO:0000313" key="12">
    <source>
        <dbReference type="EMBL" id="CAH0390527.1"/>
    </source>
</evidence>
<keyword evidence="7 10" id="KW-0413">Isomerase</keyword>
<feature type="region of interest" description="Disordered" evidence="11">
    <location>
        <begin position="346"/>
        <end position="383"/>
    </location>
</feature>
<dbReference type="SUPFAM" id="SSF140984">
    <property type="entry name" value="PTPA-like"/>
    <property type="match status" value="1"/>
</dbReference>
<name>A0A9P0AD00_BEMTA</name>
<comment type="subcellular location">
    <subcellularLocation>
        <location evidence="2 10">Cytoplasm</location>
    </subcellularLocation>
</comment>
<comment type="similarity">
    <text evidence="3 10">Belongs to the PTPA-type PPIase family.</text>
</comment>
<dbReference type="Gene3D" id="1.20.120.1150">
    <property type="match status" value="1"/>
</dbReference>
<accession>A0A9P0AD00</accession>
<dbReference type="PANTHER" id="PTHR10012:SF0">
    <property type="entry name" value="SERINE_THREONINE-PROTEIN PHOSPHATASE 2A ACTIVATOR"/>
    <property type="match status" value="1"/>
</dbReference>
<dbReference type="GO" id="GO:0005634">
    <property type="term" value="C:nucleus"/>
    <property type="evidence" value="ECO:0007669"/>
    <property type="project" value="TreeGrafter"/>
</dbReference>
<dbReference type="GO" id="GO:0008160">
    <property type="term" value="F:protein tyrosine phosphatase activator activity"/>
    <property type="evidence" value="ECO:0007669"/>
    <property type="project" value="TreeGrafter"/>
</dbReference>
<protein>
    <recommendedName>
        <fullName evidence="8 10">Serine/threonine-protein phosphatase 2A activator</fullName>
        <ecNumber evidence="4 10">5.2.1.8</ecNumber>
    </recommendedName>
    <alternativeName>
        <fullName evidence="9 10">Phosphotyrosyl phosphatase activator</fullName>
    </alternativeName>
</protein>
<evidence type="ECO:0000256" key="3">
    <source>
        <dbReference type="ARBA" id="ARBA00011019"/>
    </source>
</evidence>
<evidence type="ECO:0000256" key="1">
    <source>
        <dbReference type="ARBA" id="ARBA00000971"/>
    </source>
</evidence>
<evidence type="ECO:0000256" key="5">
    <source>
        <dbReference type="ARBA" id="ARBA00022490"/>
    </source>
</evidence>
<evidence type="ECO:0000256" key="11">
    <source>
        <dbReference type="SAM" id="MobiDB-lite"/>
    </source>
</evidence>
<dbReference type="AlphaFoldDB" id="A0A9P0AD00"/>
<dbReference type="GO" id="GO:0000159">
    <property type="term" value="C:protein phosphatase type 2A complex"/>
    <property type="evidence" value="ECO:0007669"/>
    <property type="project" value="TreeGrafter"/>
</dbReference>
<comment type="catalytic activity">
    <reaction evidence="1 10">
        <text>[protein]-peptidylproline (omega=180) = [protein]-peptidylproline (omega=0)</text>
        <dbReference type="Rhea" id="RHEA:16237"/>
        <dbReference type="Rhea" id="RHEA-COMP:10747"/>
        <dbReference type="Rhea" id="RHEA-COMP:10748"/>
        <dbReference type="ChEBI" id="CHEBI:83833"/>
        <dbReference type="ChEBI" id="CHEBI:83834"/>
        <dbReference type="EC" id="5.2.1.8"/>
    </reaction>
</comment>
<sequence>MDQVPKHEVSATSLGGDCTYEIPKKCIFSEKDMKSWELSEAYDDYFGFIKAMNEASKAKSLKIDCEISEMTRGILNLLSTLDEWIDQTPPIEQPQRFGNKAFALWYQKCKENSSKLLEDILPRELHPAIVELKEYLTESFGNSTRIDYGTGHEMSFCMFLCCLFKLRIFQEKDSVAVVTRVFNKYLNLVRKLQKTYRMEPAGSHGVWSLDDYQFVPFIWGSAQFIGKPIIEPSMFLQDEIVNKLHQEYMFIGCIKYITEVKTGHFAEHSNQLWNISGLTTWTKVNQGLIKMYDGEVLRKFPVIQHVLFGSILRFQACEKAKFALPMQRKPSAPFSVSTLQLTREAVLSRSQSDADASNKEPGNNPPVSVNEARISKSPDSQIN</sequence>
<dbReference type="PIRSF" id="PIRSF016325">
    <property type="entry name" value="Phstyr_phstse_ac"/>
    <property type="match status" value="1"/>
</dbReference>
<dbReference type="InterPro" id="IPR004327">
    <property type="entry name" value="Phstyr_phstse_ac"/>
</dbReference>
<dbReference type="KEGG" id="btab:109040847"/>
<proteinExistence type="inferred from homology"/>
<evidence type="ECO:0000256" key="10">
    <source>
        <dbReference type="RuleBase" id="RU361210"/>
    </source>
</evidence>
<evidence type="ECO:0000256" key="9">
    <source>
        <dbReference type="ARBA" id="ARBA00044820"/>
    </source>
</evidence>
<dbReference type="EMBL" id="OU963866">
    <property type="protein sequence ID" value="CAH0390527.1"/>
    <property type="molecule type" value="Genomic_DNA"/>
</dbReference>
<comment type="function">
    <text evidence="10">PPIases accelerate the folding of proteins. It catalyzes the cis-trans isomerization of proline imidic peptide bonds in oligopeptides.</text>
</comment>